<gene>
    <name evidence="2" type="ORF">KP509_19G040000</name>
</gene>
<dbReference type="AlphaFoldDB" id="A0A8T2SNS2"/>
<dbReference type="EMBL" id="CM035424">
    <property type="protein sequence ID" value="KAH7352328.1"/>
    <property type="molecule type" value="Genomic_DNA"/>
</dbReference>
<comment type="caution">
    <text evidence="2">The sequence shown here is derived from an EMBL/GenBank/DDBJ whole genome shotgun (WGS) entry which is preliminary data.</text>
</comment>
<proteinExistence type="predicted"/>
<feature type="compositionally biased region" description="Acidic residues" evidence="1">
    <location>
        <begin position="17"/>
        <end position="34"/>
    </location>
</feature>
<sequence>MAPRRSKDRKAEANVKEEEDDEEVLSDTESEVLAEESGRQKKRRRRGRPRKAVNAAAESERVKPEHPEEKHGIKEDQDDEDQVRTGQLEQEVHEGEASNEEEVAVEEKANGVRTSARRKDAVFVDGASGPREQKKEEAVPKNRKTRRMRQQPQQVTKDSPDLQSDLKFFCRKNHRRKGTPIRAAPSCV</sequence>
<feature type="compositionally biased region" description="Basic residues" evidence="1">
    <location>
        <begin position="40"/>
        <end position="51"/>
    </location>
</feature>
<accession>A0A8T2SNS2</accession>
<feature type="compositionally biased region" description="Basic and acidic residues" evidence="1">
    <location>
        <begin position="58"/>
        <end position="75"/>
    </location>
</feature>
<evidence type="ECO:0000256" key="1">
    <source>
        <dbReference type="SAM" id="MobiDB-lite"/>
    </source>
</evidence>
<name>A0A8T2SNS2_CERRI</name>
<evidence type="ECO:0000313" key="3">
    <source>
        <dbReference type="Proteomes" id="UP000825935"/>
    </source>
</evidence>
<organism evidence="2 3">
    <name type="scientific">Ceratopteris richardii</name>
    <name type="common">Triangle waterfern</name>
    <dbReference type="NCBI Taxonomy" id="49495"/>
    <lineage>
        <taxon>Eukaryota</taxon>
        <taxon>Viridiplantae</taxon>
        <taxon>Streptophyta</taxon>
        <taxon>Embryophyta</taxon>
        <taxon>Tracheophyta</taxon>
        <taxon>Polypodiopsida</taxon>
        <taxon>Polypodiidae</taxon>
        <taxon>Polypodiales</taxon>
        <taxon>Pteridineae</taxon>
        <taxon>Pteridaceae</taxon>
        <taxon>Parkerioideae</taxon>
        <taxon>Ceratopteris</taxon>
    </lineage>
</organism>
<keyword evidence="3" id="KW-1185">Reference proteome</keyword>
<feature type="compositionally biased region" description="Basic and acidic residues" evidence="1">
    <location>
        <begin position="131"/>
        <end position="140"/>
    </location>
</feature>
<protein>
    <submittedName>
        <fullName evidence="2">Uncharacterized protein</fullName>
    </submittedName>
</protein>
<feature type="region of interest" description="Disordered" evidence="1">
    <location>
        <begin position="1"/>
        <end position="163"/>
    </location>
</feature>
<reference evidence="2" key="1">
    <citation type="submission" date="2021-08" db="EMBL/GenBank/DDBJ databases">
        <title>WGS assembly of Ceratopteris richardii.</title>
        <authorList>
            <person name="Marchant D.B."/>
            <person name="Chen G."/>
            <person name="Jenkins J."/>
            <person name="Shu S."/>
            <person name="Leebens-Mack J."/>
            <person name="Grimwood J."/>
            <person name="Schmutz J."/>
            <person name="Soltis P."/>
            <person name="Soltis D."/>
            <person name="Chen Z.-H."/>
        </authorList>
    </citation>
    <scope>NUCLEOTIDE SEQUENCE</scope>
    <source>
        <strain evidence="2">Whitten #5841</strain>
        <tissue evidence="2">Leaf</tissue>
    </source>
</reference>
<dbReference type="Proteomes" id="UP000825935">
    <property type="component" value="Chromosome 19"/>
</dbReference>
<evidence type="ECO:0000313" key="2">
    <source>
        <dbReference type="EMBL" id="KAH7352328.1"/>
    </source>
</evidence>